<feature type="non-terminal residue" evidence="4">
    <location>
        <position position="111"/>
    </location>
</feature>
<dbReference type="InterPro" id="IPR009057">
    <property type="entry name" value="Homeodomain-like_sf"/>
</dbReference>
<gene>
    <name evidence="4" type="ORF">g.48793</name>
</gene>
<feature type="domain" description="Myb-like" evidence="2">
    <location>
        <begin position="23"/>
        <end position="68"/>
    </location>
</feature>
<dbReference type="GO" id="GO:0003682">
    <property type="term" value="F:chromatin binding"/>
    <property type="evidence" value="ECO:0007669"/>
    <property type="project" value="TreeGrafter"/>
</dbReference>
<protein>
    <submittedName>
        <fullName evidence="4">Uncharacterized protein</fullName>
    </submittedName>
</protein>
<name>A0A1B6GMQ7_9HEMI</name>
<feature type="non-terminal residue" evidence="4">
    <location>
        <position position="1"/>
    </location>
</feature>
<dbReference type="InterPro" id="IPR017884">
    <property type="entry name" value="SANT_dom"/>
</dbReference>
<dbReference type="GO" id="GO:0005634">
    <property type="term" value="C:nucleus"/>
    <property type="evidence" value="ECO:0007669"/>
    <property type="project" value="UniProtKB-SubCell"/>
</dbReference>
<dbReference type="InterPro" id="IPR001005">
    <property type="entry name" value="SANT/Myb"/>
</dbReference>
<proteinExistence type="predicted"/>
<dbReference type="CDD" id="cd00167">
    <property type="entry name" value="SANT"/>
    <property type="match status" value="1"/>
</dbReference>
<dbReference type="PANTHER" id="PTHR12374:SF63">
    <property type="entry name" value="TRANSCRIPTIONAL ADAPTER 2-BETA"/>
    <property type="match status" value="1"/>
</dbReference>
<organism evidence="4">
    <name type="scientific">Cuerna arida</name>
    <dbReference type="NCBI Taxonomy" id="1464854"/>
    <lineage>
        <taxon>Eukaryota</taxon>
        <taxon>Metazoa</taxon>
        <taxon>Ecdysozoa</taxon>
        <taxon>Arthropoda</taxon>
        <taxon>Hexapoda</taxon>
        <taxon>Insecta</taxon>
        <taxon>Pterygota</taxon>
        <taxon>Neoptera</taxon>
        <taxon>Paraneoptera</taxon>
        <taxon>Hemiptera</taxon>
        <taxon>Auchenorrhyncha</taxon>
        <taxon>Membracoidea</taxon>
        <taxon>Cicadellidae</taxon>
        <taxon>Cicadellinae</taxon>
        <taxon>Proconiini</taxon>
        <taxon>Cuerna</taxon>
    </lineage>
</organism>
<sequence length="111" mass="12937">HKKDHSYKIRDSCANKMLLDTVSKWTACEQYMLLNGMEYYRYGSWEKISEHVKSRTPEEVKNEYDRVFVQGTIGIMTWSTPEVTSLRPKYTMDLESAMESIVAPAISKLHP</sequence>
<dbReference type="Gene3D" id="1.10.10.60">
    <property type="entry name" value="Homeodomain-like"/>
    <property type="match status" value="1"/>
</dbReference>
<dbReference type="EMBL" id="GECZ01006055">
    <property type="protein sequence ID" value="JAS63714.1"/>
    <property type="molecule type" value="Transcribed_RNA"/>
</dbReference>
<dbReference type="GO" id="GO:0003713">
    <property type="term" value="F:transcription coactivator activity"/>
    <property type="evidence" value="ECO:0007669"/>
    <property type="project" value="TreeGrafter"/>
</dbReference>
<dbReference type="Pfam" id="PF00249">
    <property type="entry name" value="Myb_DNA-binding"/>
    <property type="match status" value="1"/>
</dbReference>
<comment type="subcellular location">
    <subcellularLocation>
        <location evidence="1">Nucleus</location>
    </subcellularLocation>
</comment>
<evidence type="ECO:0000313" key="4">
    <source>
        <dbReference type="EMBL" id="JAS63714.1"/>
    </source>
</evidence>
<dbReference type="PROSITE" id="PS50090">
    <property type="entry name" value="MYB_LIKE"/>
    <property type="match status" value="1"/>
</dbReference>
<dbReference type="PROSITE" id="PS51293">
    <property type="entry name" value="SANT"/>
    <property type="match status" value="1"/>
</dbReference>
<dbReference type="GO" id="GO:0070461">
    <property type="term" value="C:SAGA-type complex"/>
    <property type="evidence" value="ECO:0007669"/>
    <property type="project" value="TreeGrafter"/>
</dbReference>
<dbReference type="AlphaFoldDB" id="A0A1B6GMQ7"/>
<evidence type="ECO:0000259" key="3">
    <source>
        <dbReference type="PROSITE" id="PS51293"/>
    </source>
</evidence>
<evidence type="ECO:0000256" key="1">
    <source>
        <dbReference type="ARBA" id="ARBA00004123"/>
    </source>
</evidence>
<reference evidence="4" key="1">
    <citation type="submission" date="2015-11" db="EMBL/GenBank/DDBJ databases">
        <title>De novo transcriptome assembly of four potential Pierce s Disease insect vectors from Arizona vineyards.</title>
        <authorList>
            <person name="Tassone E.E."/>
        </authorList>
    </citation>
    <scope>NUCLEOTIDE SEQUENCE</scope>
</reference>
<dbReference type="GO" id="GO:0006357">
    <property type="term" value="P:regulation of transcription by RNA polymerase II"/>
    <property type="evidence" value="ECO:0007669"/>
    <property type="project" value="TreeGrafter"/>
</dbReference>
<dbReference type="PANTHER" id="PTHR12374">
    <property type="entry name" value="TRANSCRIPTIONAL ADAPTOR 2 ADA2 -RELATED"/>
    <property type="match status" value="1"/>
</dbReference>
<dbReference type="GO" id="GO:0006338">
    <property type="term" value="P:chromatin remodeling"/>
    <property type="evidence" value="ECO:0007669"/>
    <property type="project" value="TreeGrafter"/>
</dbReference>
<accession>A0A1B6GMQ7</accession>
<dbReference type="SUPFAM" id="SSF46689">
    <property type="entry name" value="Homeodomain-like"/>
    <property type="match status" value="1"/>
</dbReference>
<evidence type="ECO:0000259" key="2">
    <source>
        <dbReference type="PROSITE" id="PS50090"/>
    </source>
</evidence>
<feature type="domain" description="SANT" evidence="3">
    <location>
        <begin position="20"/>
        <end position="72"/>
    </location>
</feature>